<name>A0A109D934_9VIBR</name>
<evidence type="ECO:0000313" key="1">
    <source>
        <dbReference type="EMBL" id="KWU01123.1"/>
    </source>
</evidence>
<gene>
    <name evidence="1" type="ORF">APQ14_07465</name>
</gene>
<dbReference type="AlphaFoldDB" id="A0A109D934"/>
<keyword evidence="2" id="KW-1185">Reference proteome</keyword>
<evidence type="ECO:0000313" key="2">
    <source>
        <dbReference type="Proteomes" id="UP000057389"/>
    </source>
</evidence>
<protein>
    <submittedName>
        <fullName evidence="1">Uncharacterized protein</fullName>
    </submittedName>
</protein>
<reference evidence="1 2" key="1">
    <citation type="submission" date="2015-11" db="EMBL/GenBank/DDBJ databases">
        <title>Draft WGS of Vibrio toranzoniae.</title>
        <authorList>
            <person name="Lasa A."/>
            <person name="Romalde J.L."/>
        </authorList>
    </citation>
    <scope>NUCLEOTIDE SEQUENCE [LARGE SCALE GENOMIC DNA]</scope>
    <source>
        <strain evidence="1 2">Vb 10.8</strain>
    </source>
</reference>
<dbReference type="Proteomes" id="UP000057389">
    <property type="component" value="Unassembled WGS sequence"/>
</dbReference>
<comment type="caution">
    <text evidence="1">The sequence shown here is derived from an EMBL/GenBank/DDBJ whole genome shotgun (WGS) entry which is preliminary data.</text>
</comment>
<proteinExistence type="predicted"/>
<dbReference type="EMBL" id="LMXU01000016">
    <property type="protein sequence ID" value="KWU01123.1"/>
    <property type="molecule type" value="Genomic_DNA"/>
</dbReference>
<organism evidence="1 2">
    <name type="scientific">Vibrio toranzoniae</name>
    <dbReference type="NCBI Taxonomy" id="1194427"/>
    <lineage>
        <taxon>Bacteria</taxon>
        <taxon>Pseudomonadati</taxon>
        <taxon>Pseudomonadota</taxon>
        <taxon>Gammaproteobacteria</taxon>
        <taxon>Vibrionales</taxon>
        <taxon>Vibrionaceae</taxon>
        <taxon>Vibrio</taxon>
    </lineage>
</organism>
<sequence length="98" mass="11234">MTILYKMNKWGSARLLQPINSIYLLGLPSKVTAYLITVIMADNSSRVVRGVSNNKCISVILLTWVKLKGVDLRGRTQIMGKFFTRSQFFLIFVKIFFL</sequence>
<accession>A0A109D934</accession>